<dbReference type="InterPro" id="IPR002902">
    <property type="entry name" value="GNK2"/>
</dbReference>
<evidence type="ECO:0000256" key="5">
    <source>
        <dbReference type="ARBA" id="ARBA00038515"/>
    </source>
</evidence>
<dbReference type="PROSITE" id="PS51473">
    <property type="entry name" value="GNK2"/>
    <property type="match status" value="2"/>
</dbReference>
<sequence>MPPSRGVSTPPPRARALTKADTTTAECRDCMNRTTTDALQLRPTRKEAIVWDDQCILRYSDSNFIGSINTNRLYLSNVNNASDRDSFNLELGGLMRNLTSRAVSDPLLLYASGKTVYDNFVTIYGLLQCTRDLDDAECRNCLESLIADIPSCCNGHVMSELKF</sequence>
<evidence type="ECO:0000256" key="4">
    <source>
        <dbReference type="ARBA" id="ARBA00022737"/>
    </source>
</evidence>
<accession>W1NZA6</accession>
<dbReference type="PANTHER" id="PTHR32411:SF43">
    <property type="entry name" value="CYSTEINE-RICH REPEAT SECRETORY PROTEIN 38"/>
    <property type="match status" value="1"/>
</dbReference>
<organism evidence="8 9">
    <name type="scientific">Amborella trichopoda</name>
    <dbReference type="NCBI Taxonomy" id="13333"/>
    <lineage>
        <taxon>Eukaryota</taxon>
        <taxon>Viridiplantae</taxon>
        <taxon>Streptophyta</taxon>
        <taxon>Embryophyta</taxon>
        <taxon>Tracheophyta</taxon>
        <taxon>Spermatophyta</taxon>
        <taxon>Magnoliopsida</taxon>
        <taxon>Amborellales</taxon>
        <taxon>Amborellaceae</taxon>
        <taxon>Amborella</taxon>
    </lineage>
</organism>
<dbReference type="EMBL" id="KI394815">
    <property type="protein sequence ID" value="ERN00664.1"/>
    <property type="molecule type" value="Genomic_DNA"/>
</dbReference>
<dbReference type="Pfam" id="PF01657">
    <property type="entry name" value="Stress-antifung"/>
    <property type="match status" value="2"/>
</dbReference>
<comment type="similarity">
    <text evidence="5">Belongs to the cysteine-rich repeat secretory protein family.</text>
</comment>
<name>W1NZA6_AMBTC</name>
<evidence type="ECO:0000256" key="3">
    <source>
        <dbReference type="ARBA" id="ARBA00022729"/>
    </source>
</evidence>
<dbReference type="GO" id="GO:0005576">
    <property type="term" value="C:extracellular region"/>
    <property type="evidence" value="ECO:0007669"/>
    <property type="project" value="UniProtKB-SubCell"/>
</dbReference>
<evidence type="ECO:0000313" key="9">
    <source>
        <dbReference type="Proteomes" id="UP000017836"/>
    </source>
</evidence>
<dbReference type="Proteomes" id="UP000017836">
    <property type="component" value="Unassembled WGS sequence"/>
</dbReference>
<feature type="compositionally biased region" description="Pro residues" evidence="6">
    <location>
        <begin position="1"/>
        <end position="13"/>
    </location>
</feature>
<dbReference type="CDD" id="cd23509">
    <property type="entry name" value="Gnk2-like"/>
    <property type="match status" value="2"/>
</dbReference>
<feature type="domain" description="Gnk2-homologous" evidence="7">
    <location>
        <begin position="69"/>
        <end position="163"/>
    </location>
</feature>
<keyword evidence="3" id="KW-0732">Signal</keyword>
<keyword evidence="2" id="KW-0964">Secreted</keyword>
<dbReference type="AlphaFoldDB" id="W1NZA6"/>
<evidence type="ECO:0000256" key="1">
    <source>
        <dbReference type="ARBA" id="ARBA00004613"/>
    </source>
</evidence>
<protein>
    <recommendedName>
        <fullName evidence="7">Gnk2-homologous domain-containing protein</fullName>
    </recommendedName>
</protein>
<dbReference type="Gramene" id="ERN00664">
    <property type="protein sequence ID" value="ERN00664"/>
    <property type="gene ID" value="AMTR_s00106p00033300"/>
</dbReference>
<dbReference type="InterPro" id="IPR038408">
    <property type="entry name" value="GNK2_sf"/>
</dbReference>
<dbReference type="Gene3D" id="3.30.430.20">
    <property type="entry name" value="Gnk2 domain, C-X8-C-X2-C motif"/>
    <property type="match status" value="2"/>
</dbReference>
<feature type="domain" description="Gnk2-homologous" evidence="7">
    <location>
        <begin position="1"/>
        <end position="64"/>
    </location>
</feature>
<evidence type="ECO:0000313" key="8">
    <source>
        <dbReference type="EMBL" id="ERN00664.1"/>
    </source>
</evidence>
<feature type="region of interest" description="Disordered" evidence="6">
    <location>
        <begin position="1"/>
        <end position="21"/>
    </location>
</feature>
<dbReference type="InterPro" id="IPR050581">
    <property type="entry name" value="CRR_secretory_protein"/>
</dbReference>
<comment type="subcellular location">
    <subcellularLocation>
        <location evidence="1">Secreted</location>
    </subcellularLocation>
</comment>
<keyword evidence="9" id="KW-1185">Reference proteome</keyword>
<dbReference type="OMA" id="ASDCGAC"/>
<dbReference type="PANTHER" id="PTHR32411">
    <property type="entry name" value="CYSTEINE-RICH REPEAT SECRETORY PROTEIN 38-RELATED"/>
    <property type="match status" value="1"/>
</dbReference>
<evidence type="ECO:0000256" key="2">
    <source>
        <dbReference type="ARBA" id="ARBA00022525"/>
    </source>
</evidence>
<dbReference type="HOGENOM" id="CLU_000288_35_0_1"/>
<proteinExistence type="inferred from homology"/>
<evidence type="ECO:0000259" key="7">
    <source>
        <dbReference type="PROSITE" id="PS51473"/>
    </source>
</evidence>
<dbReference type="eggNOG" id="ENOG502QPWH">
    <property type="taxonomic scope" value="Eukaryota"/>
</dbReference>
<keyword evidence="4" id="KW-0677">Repeat</keyword>
<reference evidence="9" key="1">
    <citation type="journal article" date="2013" name="Science">
        <title>The Amborella genome and the evolution of flowering plants.</title>
        <authorList>
            <consortium name="Amborella Genome Project"/>
        </authorList>
    </citation>
    <scope>NUCLEOTIDE SEQUENCE [LARGE SCALE GENOMIC DNA]</scope>
</reference>
<gene>
    <name evidence="8" type="ORF">AMTR_s00106p00033300</name>
</gene>
<evidence type="ECO:0000256" key="6">
    <source>
        <dbReference type="SAM" id="MobiDB-lite"/>
    </source>
</evidence>